<dbReference type="InterPro" id="IPR011250">
    <property type="entry name" value="OMP/PagP_B-barrel"/>
</dbReference>
<proteinExistence type="predicted"/>
<feature type="domain" description="Outer membrane protein beta-barrel" evidence="3">
    <location>
        <begin position="6"/>
        <end position="179"/>
    </location>
</feature>
<evidence type="ECO:0000259" key="3">
    <source>
        <dbReference type="Pfam" id="PF13505"/>
    </source>
</evidence>
<keyword evidence="5" id="KW-1185">Reference proteome</keyword>
<dbReference type="STRING" id="692418.SAMN04488029_3207"/>
<evidence type="ECO:0000256" key="1">
    <source>
        <dbReference type="ARBA" id="ARBA00022729"/>
    </source>
</evidence>
<keyword evidence="1 2" id="KW-0732">Signal</keyword>
<dbReference type="AlphaFoldDB" id="A0A1W2GKG0"/>
<protein>
    <submittedName>
        <fullName evidence="4">Outer membrane protein beta-barrel domain-containing protein</fullName>
    </submittedName>
</protein>
<evidence type="ECO:0000313" key="4">
    <source>
        <dbReference type="EMBL" id="SMD37044.1"/>
    </source>
</evidence>
<accession>A0A1W2GKG0</accession>
<dbReference type="EMBL" id="FWYF01000003">
    <property type="protein sequence ID" value="SMD37044.1"/>
    <property type="molecule type" value="Genomic_DNA"/>
</dbReference>
<dbReference type="OrthoDB" id="1160354at2"/>
<dbReference type="SUPFAM" id="SSF56925">
    <property type="entry name" value="OMPA-like"/>
    <property type="match status" value="1"/>
</dbReference>
<reference evidence="4 5" key="1">
    <citation type="submission" date="2017-04" db="EMBL/GenBank/DDBJ databases">
        <authorList>
            <person name="Afonso C.L."/>
            <person name="Miller P.J."/>
            <person name="Scott M.A."/>
            <person name="Spackman E."/>
            <person name="Goraichik I."/>
            <person name="Dimitrov K.M."/>
            <person name="Suarez D.L."/>
            <person name="Swayne D.E."/>
        </authorList>
    </citation>
    <scope>NUCLEOTIDE SEQUENCE [LARGE SCALE GENOMIC DNA]</scope>
    <source>
        <strain evidence="4 5">DSM 26133</strain>
    </source>
</reference>
<organism evidence="4 5">
    <name type="scientific">Reichenbachiella faecimaris</name>
    <dbReference type="NCBI Taxonomy" id="692418"/>
    <lineage>
        <taxon>Bacteria</taxon>
        <taxon>Pseudomonadati</taxon>
        <taxon>Bacteroidota</taxon>
        <taxon>Cytophagia</taxon>
        <taxon>Cytophagales</taxon>
        <taxon>Reichenbachiellaceae</taxon>
        <taxon>Reichenbachiella</taxon>
    </lineage>
</organism>
<dbReference type="Pfam" id="PF13505">
    <property type="entry name" value="OMP_b-brl"/>
    <property type="match status" value="1"/>
</dbReference>
<feature type="signal peptide" evidence="2">
    <location>
        <begin position="1"/>
        <end position="21"/>
    </location>
</feature>
<name>A0A1W2GKG0_REIFA</name>
<gene>
    <name evidence="4" type="ORF">SAMN04488029_3207</name>
</gene>
<evidence type="ECO:0000256" key="2">
    <source>
        <dbReference type="SAM" id="SignalP"/>
    </source>
</evidence>
<dbReference type="RefSeq" id="WP_084373834.1">
    <property type="nucleotide sequence ID" value="NZ_FWYF01000003.1"/>
</dbReference>
<dbReference type="InterPro" id="IPR027385">
    <property type="entry name" value="Beta-barrel_OMP"/>
</dbReference>
<dbReference type="Proteomes" id="UP000192472">
    <property type="component" value="Unassembled WGS sequence"/>
</dbReference>
<feature type="chain" id="PRO_5012596818" evidence="2">
    <location>
        <begin position="22"/>
        <end position="185"/>
    </location>
</feature>
<evidence type="ECO:0000313" key="5">
    <source>
        <dbReference type="Proteomes" id="UP000192472"/>
    </source>
</evidence>
<sequence length="185" mass="19676">MKKITLLLVIGALFMTTASQAQLTVGLKGGLNFNSADVDGLATDVDNKTGYHFGAYAVIKAGPIGIQPEAYFSVQSVSTDADDYDLSYIQVPILLRLGLLKVLYLNAGPQFGINTKAKYGDVDLKDDIKGLDTSIALGAGLDLPLGLGAQLRWTKSLSSIAEDGDTDWKNSMVQLSVTYALIGKN</sequence>